<evidence type="ECO:0000256" key="3">
    <source>
        <dbReference type="SAM" id="SignalP"/>
    </source>
</evidence>
<dbReference type="OrthoDB" id="3250770at2759"/>
<gene>
    <name evidence="5" type="ORF">HYDPIDRAFT_30576</name>
</gene>
<dbReference type="AlphaFoldDB" id="A0A0C9WCP1"/>
<organism evidence="5 6">
    <name type="scientific">Hydnomerulius pinastri MD-312</name>
    <dbReference type="NCBI Taxonomy" id="994086"/>
    <lineage>
        <taxon>Eukaryota</taxon>
        <taxon>Fungi</taxon>
        <taxon>Dikarya</taxon>
        <taxon>Basidiomycota</taxon>
        <taxon>Agaricomycotina</taxon>
        <taxon>Agaricomycetes</taxon>
        <taxon>Agaricomycetidae</taxon>
        <taxon>Boletales</taxon>
        <taxon>Boletales incertae sedis</taxon>
        <taxon>Leucogyrophana</taxon>
    </lineage>
</organism>
<name>A0A0C9WCP1_9AGAM</name>
<accession>A0A0C9WCP1</accession>
<dbReference type="EMBL" id="KN839856">
    <property type="protein sequence ID" value="KIJ62321.1"/>
    <property type="molecule type" value="Genomic_DNA"/>
</dbReference>
<feature type="chain" id="PRO_5002215931" description="Yeast cell wall synthesis Kre9/Knh1-like N-terminal domain-containing protein" evidence="3">
    <location>
        <begin position="21"/>
        <end position="221"/>
    </location>
</feature>
<dbReference type="InterPro" id="IPR045328">
    <property type="entry name" value="Kre9/Knh1"/>
</dbReference>
<evidence type="ECO:0000259" key="4">
    <source>
        <dbReference type="Pfam" id="PF10342"/>
    </source>
</evidence>
<evidence type="ECO:0000256" key="2">
    <source>
        <dbReference type="SAM" id="MobiDB-lite"/>
    </source>
</evidence>
<evidence type="ECO:0000256" key="1">
    <source>
        <dbReference type="ARBA" id="ARBA00022729"/>
    </source>
</evidence>
<sequence length="221" mass="23754">MLNMVTALVLAGGFLSLVSASIYPTQPIQVTVWSTGQPVLATWVDDGTYPTLNAMGPCEIQLFRDTDTWLASLALNVDPKAKSQQVTVPENVLNNGSKYTLRFVATEPYNMIVYSADFTINPANTTNIATPTSSGVQSNGTSPVNTSSIGLPPGSSNKSSQPTSVVIPPQHSADAGTQQQQQQPGLQQGKKNAGRRIDIEKFKFRLVFIIWPVLMGITMAL</sequence>
<evidence type="ECO:0000313" key="5">
    <source>
        <dbReference type="EMBL" id="KIJ62321.1"/>
    </source>
</evidence>
<dbReference type="InterPro" id="IPR018466">
    <property type="entry name" value="Kre9/Knh1-like_N"/>
</dbReference>
<dbReference type="PANTHER" id="PTHR28154">
    <property type="entry name" value="CELL WALL SYNTHESIS PROTEIN KNH1-RELATED"/>
    <property type="match status" value="1"/>
</dbReference>
<feature type="compositionally biased region" description="Polar residues" evidence="2">
    <location>
        <begin position="133"/>
        <end position="164"/>
    </location>
</feature>
<dbReference type="GO" id="GO:0042546">
    <property type="term" value="P:cell wall biogenesis"/>
    <property type="evidence" value="ECO:0007669"/>
    <property type="project" value="InterPro"/>
</dbReference>
<protein>
    <recommendedName>
        <fullName evidence="4">Yeast cell wall synthesis Kre9/Knh1-like N-terminal domain-containing protein</fullName>
    </recommendedName>
</protein>
<feature type="compositionally biased region" description="Low complexity" evidence="2">
    <location>
        <begin position="176"/>
        <end position="189"/>
    </location>
</feature>
<dbReference type="Proteomes" id="UP000053820">
    <property type="component" value="Unassembled WGS sequence"/>
</dbReference>
<dbReference type="GO" id="GO:0006078">
    <property type="term" value="P:(1-&gt;6)-beta-D-glucan biosynthetic process"/>
    <property type="evidence" value="ECO:0007669"/>
    <property type="project" value="InterPro"/>
</dbReference>
<evidence type="ECO:0000313" key="6">
    <source>
        <dbReference type="Proteomes" id="UP000053820"/>
    </source>
</evidence>
<dbReference type="HOGENOM" id="CLU_080230_0_0_1"/>
<keyword evidence="1 3" id="KW-0732">Signal</keyword>
<reference evidence="5 6" key="1">
    <citation type="submission" date="2014-04" db="EMBL/GenBank/DDBJ databases">
        <title>Evolutionary Origins and Diversification of the Mycorrhizal Mutualists.</title>
        <authorList>
            <consortium name="DOE Joint Genome Institute"/>
            <consortium name="Mycorrhizal Genomics Consortium"/>
            <person name="Kohler A."/>
            <person name="Kuo A."/>
            <person name="Nagy L.G."/>
            <person name="Floudas D."/>
            <person name="Copeland A."/>
            <person name="Barry K.W."/>
            <person name="Cichocki N."/>
            <person name="Veneault-Fourrey C."/>
            <person name="LaButti K."/>
            <person name="Lindquist E.A."/>
            <person name="Lipzen A."/>
            <person name="Lundell T."/>
            <person name="Morin E."/>
            <person name="Murat C."/>
            <person name="Riley R."/>
            <person name="Ohm R."/>
            <person name="Sun H."/>
            <person name="Tunlid A."/>
            <person name="Henrissat B."/>
            <person name="Grigoriev I.V."/>
            <person name="Hibbett D.S."/>
            <person name="Martin F."/>
        </authorList>
    </citation>
    <scope>NUCLEOTIDE SEQUENCE [LARGE SCALE GENOMIC DNA]</scope>
    <source>
        <strain evidence="5 6">MD-312</strain>
    </source>
</reference>
<dbReference type="PANTHER" id="PTHR28154:SF1">
    <property type="entry name" value="CELL WALL SYNTHESIS PROTEIN KNH1-RELATED"/>
    <property type="match status" value="1"/>
</dbReference>
<feature type="signal peptide" evidence="3">
    <location>
        <begin position="1"/>
        <end position="20"/>
    </location>
</feature>
<dbReference type="Pfam" id="PF10342">
    <property type="entry name" value="Kre9_KNH"/>
    <property type="match status" value="1"/>
</dbReference>
<proteinExistence type="predicted"/>
<feature type="region of interest" description="Disordered" evidence="2">
    <location>
        <begin position="129"/>
        <end position="193"/>
    </location>
</feature>
<keyword evidence="6" id="KW-1185">Reference proteome</keyword>
<feature type="domain" description="Yeast cell wall synthesis Kre9/Knh1-like N-terminal" evidence="4">
    <location>
        <begin position="27"/>
        <end position="120"/>
    </location>
</feature>